<dbReference type="InterPro" id="IPR059169">
    <property type="entry name" value="GCP5_N_ext"/>
</dbReference>
<reference evidence="10" key="1">
    <citation type="submission" date="2020-01" db="EMBL/GenBank/DDBJ databases">
        <authorList>
            <consortium name="DOE Joint Genome Institute"/>
            <person name="Haridas S."/>
            <person name="Albert R."/>
            <person name="Binder M."/>
            <person name="Bloem J."/>
            <person name="Labutti K."/>
            <person name="Salamov A."/>
            <person name="Andreopoulos B."/>
            <person name="Baker S.E."/>
            <person name="Barry K."/>
            <person name="Bills G."/>
            <person name="Bluhm B.H."/>
            <person name="Cannon C."/>
            <person name="Castanera R."/>
            <person name="Culley D.E."/>
            <person name="Daum C."/>
            <person name="Ezra D."/>
            <person name="Gonzalez J.B."/>
            <person name="Henrissat B."/>
            <person name="Kuo A."/>
            <person name="Liang C."/>
            <person name="Lipzen A."/>
            <person name="Lutzoni F."/>
            <person name="Magnuson J."/>
            <person name="Mondo S."/>
            <person name="Nolan M."/>
            <person name="Ohm R."/>
            <person name="Pangilinan J."/>
            <person name="Park H.-J."/>
            <person name="Ramirez L."/>
            <person name="Alfaro M."/>
            <person name="Sun H."/>
            <person name="Tritt A."/>
            <person name="Yoshinaga Y."/>
            <person name="Zwiers L.-H."/>
            <person name="Turgeon B.G."/>
            <person name="Goodwin S.B."/>
            <person name="Spatafora J.W."/>
            <person name="Crous P.W."/>
            <person name="Grigoriev I.V."/>
        </authorList>
    </citation>
    <scope>NUCLEOTIDE SEQUENCE</scope>
    <source>
        <strain evidence="10">IPT5</strain>
    </source>
</reference>
<dbReference type="PANTHER" id="PTHR19302:SF33">
    <property type="entry name" value="GAMMA-TUBULIN COMPLEX COMPONENT 5"/>
    <property type="match status" value="1"/>
</dbReference>
<gene>
    <name evidence="10" type="ORF">T440DRAFT_447756</name>
</gene>
<evidence type="ECO:0000313" key="10">
    <source>
        <dbReference type="EMBL" id="KAF2852128.1"/>
    </source>
</evidence>
<dbReference type="InterPro" id="IPR007259">
    <property type="entry name" value="GCP"/>
</dbReference>
<keyword evidence="2 5" id="KW-0963">Cytoplasm</keyword>
<dbReference type="GO" id="GO:0007020">
    <property type="term" value="P:microtubule nucleation"/>
    <property type="evidence" value="ECO:0007669"/>
    <property type="project" value="InterPro"/>
</dbReference>
<comment type="similarity">
    <text evidence="1 5">Belongs to the TUBGCP family.</text>
</comment>
<name>A0A6A7BDA5_9PLEO</name>
<dbReference type="Proteomes" id="UP000799423">
    <property type="component" value="Unassembled WGS sequence"/>
</dbReference>
<dbReference type="AlphaFoldDB" id="A0A6A7BDA5"/>
<dbReference type="GO" id="GO:0043015">
    <property type="term" value="F:gamma-tubulin binding"/>
    <property type="evidence" value="ECO:0007669"/>
    <property type="project" value="InterPro"/>
</dbReference>
<dbReference type="Pfam" id="PF17681">
    <property type="entry name" value="GCP_N_terminal"/>
    <property type="match status" value="1"/>
</dbReference>
<feature type="compositionally biased region" description="Basic residues" evidence="6">
    <location>
        <begin position="778"/>
        <end position="787"/>
    </location>
</feature>
<dbReference type="CDD" id="cd22572">
    <property type="entry name" value="GCP5_NTD"/>
    <property type="match status" value="1"/>
</dbReference>
<feature type="region of interest" description="Disordered" evidence="6">
    <location>
        <begin position="151"/>
        <end position="182"/>
    </location>
</feature>
<dbReference type="InterPro" id="IPR041470">
    <property type="entry name" value="GCP_N"/>
</dbReference>
<evidence type="ECO:0000256" key="6">
    <source>
        <dbReference type="SAM" id="MobiDB-lite"/>
    </source>
</evidence>
<evidence type="ECO:0000256" key="1">
    <source>
        <dbReference type="ARBA" id="ARBA00010337"/>
    </source>
</evidence>
<keyword evidence="4 5" id="KW-0206">Cytoskeleton</keyword>
<feature type="compositionally biased region" description="Basic and acidic residues" evidence="6">
    <location>
        <begin position="808"/>
        <end position="819"/>
    </location>
</feature>
<comment type="subcellular location">
    <subcellularLocation>
        <location evidence="5">Cytoplasm</location>
        <location evidence="5">Cytoskeleton</location>
        <location evidence="5">Microtubule organizing center</location>
    </subcellularLocation>
</comment>
<protein>
    <recommendedName>
        <fullName evidence="5">Spindle pole body component</fullName>
    </recommendedName>
</protein>
<dbReference type="OrthoDB" id="66546at2759"/>
<dbReference type="GO" id="GO:0005874">
    <property type="term" value="C:microtubule"/>
    <property type="evidence" value="ECO:0007669"/>
    <property type="project" value="UniProtKB-KW"/>
</dbReference>
<dbReference type="Pfam" id="PF04130">
    <property type="entry name" value="GCP_C_terminal"/>
    <property type="match status" value="1"/>
</dbReference>
<dbReference type="EMBL" id="MU006300">
    <property type="protein sequence ID" value="KAF2852128.1"/>
    <property type="molecule type" value="Genomic_DNA"/>
</dbReference>
<evidence type="ECO:0000256" key="4">
    <source>
        <dbReference type="ARBA" id="ARBA00023212"/>
    </source>
</evidence>
<evidence type="ECO:0000256" key="5">
    <source>
        <dbReference type="RuleBase" id="RU363050"/>
    </source>
</evidence>
<evidence type="ECO:0000256" key="3">
    <source>
        <dbReference type="ARBA" id="ARBA00022701"/>
    </source>
</evidence>
<evidence type="ECO:0000259" key="9">
    <source>
        <dbReference type="Pfam" id="PF17681"/>
    </source>
</evidence>
<feature type="domain" description="Gamma tubulin complex component protein N-terminal" evidence="9">
    <location>
        <begin position="222"/>
        <end position="534"/>
    </location>
</feature>
<feature type="domain" description="Gamma tubulin complex component C-terminal" evidence="7">
    <location>
        <begin position="601"/>
        <end position="870"/>
    </location>
</feature>
<evidence type="ECO:0000259" key="8">
    <source>
        <dbReference type="Pfam" id="PF14609"/>
    </source>
</evidence>
<feature type="region of interest" description="Disordered" evidence="6">
    <location>
        <begin position="770"/>
        <end position="826"/>
    </location>
</feature>
<evidence type="ECO:0000256" key="2">
    <source>
        <dbReference type="ARBA" id="ARBA00022490"/>
    </source>
</evidence>
<dbReference type="Gene3D" id="1.20.120.1900">
    <property type="entry name" value="Gamma-tubulin complex, C-terminal domain"/>
    <property type="match status" value="1"/>
</dbReference>
<dbReference type="GO" id="GO:0000278">
    <property type="term" value="P:mitotic cell cycle"/>
    <property type="evidence" value="ECO:0007669"/>
    <property type="project" value="TreeGrafter"/>
</dbReference>
<dbReference type="GO" id="GO:0051321">
    <property type="term" value="P:meiotic cell cycle"/>
    <property type="evidence" value="ECO:0007669"/>
    <property type="project" value="TreeGrafter"/>
</dbReference>
<dbReference type="GO" id="GO:0051011">
    <property type="term" value="F:microtubule minus-end binding"/>
    <property type="evidence" value="ECO:0007669"/>
    <property type="project" value="TreeGrafter"/>
</dbReference>
<keyword evidence="11" id="KW-1185">Reference proteome</keyword>
<evidence type="ECO:0000313" key="11">
    <source>
        <dbReference type="Proteomes" id="UP000799423"/>
    </source>
</evidence>
<dbReference type="PANTHER" id="PTHR19302">
    <property type="entry name" value="GAMMA TUBULIN COMPLEX PROTEIN"/>
    <property type="match status" value="1"/>
</dbReference>
<feature type="domain" description="Gamma-Tubulin ring complex non-core subunit mod21 N-terminal" evidence="8">
    <location>
        <begin position="68"/>
        <end position="156"/>
    </location>
</feature>
<dbReference type="InterPro" id="IPR032797">
    <property type="entry name" value="Mod21_N"/>
</dbReference>
<proteinExistence type="inferred from homology"/>
<dbReference type="GO" id="GO:0051225">
    <property type="term" value="P:spindle assembly"/>
    <property type="evidence" value="ECO:0007669"/>
    <property type="project" value="TreeGrafter"/>
</dbReference>
<dbReference type="GO" id="GO:0031122">
    <property type="term" value="P:cytoplasmic microtubule organization"/>
    <property type="evidence" value="ECO:0007669"/>
    <property type="project" value="TreeGrafter"/>
</dbReference>
<dbReference type="InterPro" id="IPR042241">
    <property type="entry name" value="GCP_C_sf"/>
</dbReference>
<keyword evidence="3 5" id="KW-0493">Microtubule</keyword>
<accession>A0A6A7BDA5</accession>
<organism evidence="10 11">
    <name type="scientific">Plenodomus tracheiphilus IPT5</name>
    <dbReference type="NCBI Taxonomy" id="1408161"/>
    <lineage>
        <taxon>Eukaryota</taxon>
        <taxon>Fungi</taxon>
        <taxon>Dikarya</taxon>
        <taxon>Ascomycota</taxon>
        <taxon>Pezizomycotina</taxon>
        <taxon>Dothideomycetes</taxon>
        <taxon>Pleosporomycetidae</taxon>
        <taxon>Pleosporales</taxon>
        <taxon>Pleosporineae</taxon>
        <taxon>Leptosphaeriaceae</taxon>
        <taxon>Plenodomus</taxon>
    </lineage>
</organism>
<dbReference type="GO" id="GO:0000922">
    <property type="term" value="C:spindle pole"/>
    <property type="evidence" value="ECO:0007669"/>
    <property type="project" value="InterPro"/>
</dbReference>
<sequence>MAHSAKISSLTEELIQSILNFDPATNRQAYRHAKDIASRGLRGHQYARTNQFDVTARYAGLDEKFRIRSRDDLADALQTRLQKLEGLTNRFKPDYLSLLLLLADRPLENTQVEALELLRPPSPPPVLTWSEILEEDPYSDEELWKDIDYAGDSSADEKTPKKRERPRPTPATSVDEDDTYDPEACVLDNDDDVAKELESLQFWNVPMDEDGTKQEITELQMIRETLYMLAGLRTSLFQTDAQQYNIRINPTYVLGHAMPATTEHLLAQFTEIGKDIYRMRQWAEKPSATALNQTFETAVRKRLLDYDKTLSLLQQRYLLPEQPISVSLLEVHGQLRSLSAPILRLAQIVSDVEPHLLVNPFSHLEALFDQTTIAQMMLEKNVFEFMSEMFFECLQTYLKPIRRWMEDGELGSDDETFFVFANDSNSDAASLWHDRYVLRHDGQDKLRSPTFLQPAVKKIFNTGKSVVFLQKLGIQDTHAHKLDHEPLLDHRTVCGSSIDVPLSPFPELFQAAFEVWIRSKYSVASNILRQHIFETGGLMRTLVNFEFLYFGRDGSVFEDFANAVFERMDAGRRGWNDRYVLTELARGTFSAIMPTTDVERVVVRSLKAKGPSESIKALAAISIDVALPWSIQNIIQRSSIPIYQQLSTFLLQIYRIQYLFRHARPTRQQTLDRTRSLLANKIQHRLIWFADVLRSYLAESVIFFTTRDMDTAMEKAEDIDEMSQIHVIFVAKLQERALLSKAVKPIHKAIMDILELGALFAAAVEEHSGEGHQSGVRAKGKPRKLERRKSAIPARLVEDESDSDGGNDGERPETPKAEKASGNLSPAEMLKKIDEDFARLLPFVTAGLRSVGRVGAEPMWEQLAERLEWEGKKDRF</sequence>
<dbReference type="GO" id="GO:0000930">
    <property type="term" value="C:gamma-tubulin complex"/>
    <property type="evidence" value="ECO:0007669"/>
    <property type="project" value="TreeGrafter"/>
</dbReference>
<dbReference type="InterPro" id="IPR040457">
    <property type="entry name" value="GCP_C"/>
</dbReference>
<dbReference type="GO" id="GO:0005816">
    <property type="term" value="C:spindle pole body"/>
    <property type="evidence" value="ECO:0007669"/>
    <property type="project" value="UniProtKB-ARBA"/>
</dbReference>
<dbReference type="Pfam" id="PF14609">
    <property type="entry name" value="GCP5-Mod21_N"/>
    <property type="match status" value="1"/>
</dbReference>
<evidence type="ECO:0000259" key="7">
    <source>
        <dbReference type="Pfam" id="PF04130"/>
    </source>
</evidence>